<dbReference type="AlphaFoldDB" id="C2XYW9"/>
<name>C2XYW9_BACMY</name>
<sequence length="62" mass="7326">MFNEREDLCSHGEIYLNVDGTIIIQMSMDERGKKVFLYFFALKDLLKSKMPIEPLSGLYWHL</sequence>
<dbReference type="HOGENOM" id="CLU_2894375_0_0_9"/>
<protein>
    <submittedName>
        <fullName evidence="1">Uncharacterized protein</fullName>
    </submittedName>
</protein>
<gene>
    <name evidence="1" type="ORF">bcere0026_39020</name>
</gene>
<dbReference type="Proteomes" id="UP000001753">
    <property type="component" value="Chromosome"/>
</dbReference>
<organism evidence="1">
    <name type="scientific">Bacillus mycoides</name>
    <dbReference type="NCBI Taxonomy" id="1405"/>
    <lineage>
        <taxon>Bacteria</taxon>
        <taxon>Bacillati</taxon>
        <taxon>Bacillota</taxon>
        <taxon>Bacilli</taxon>
        <taxon>Bacillales</taxon>
        <taxon>Bacillaceae</taxon>
        <taxon>Bacillus</taxon>
        <taxon>Bacillus cereus group</taxon>
    </lineage>
</organism>
<accession>C2XYW9</accession>
<comment type="caution">
    <text evidence="1">The sequence shown here is derived from an EMBL/GenBank/DDBJ whole genome shotgun (WGS) entry which is preliminary data.</text>
</comment>
<evidence type="ECO:0000313" key="1">
    <source>
        <dbReference type="EMBL" id="EEL69143.1"/>
    </source>
</evidence>
<proteinExistence type="predicted"/>
<dbReference type="EMBL" id="ACMP01000106">
    <property type="protein sequence ID" value="EEL69143.1"/>
    <property type="molecule type" value="Genomic_DNA"/>
</dbReference>
<reference evidence="1" key="1">
    <citation type="journal article" date="2012" name="Genome Res.">
        <title>Genomic characterization of the Bacillus cereus sensu lato species: Backdrop to the evolution of Bacillus anthracis.</title>
        <authorList>
            <person name="Zwick M.E."/>
            <person name="Joseph S.J."/>
            <person name="Didelot X."/>
            <person name="Chen P.E."/>
            <person name="Bishop-Lilly K.A."/>
            <person name="Stewart A.C."/>
            <person name="Willner K."/>
            <person name="Nolan N."/>
            <person name="Lentz S."/>
            <person name="Thomason M.K."/>
            <person name="Sozhamannan S."/>
            <person name="Mateczun A.J."/>
            <person name="Du L."/>
            <person name="Read T.D."/>
        </authorList>
    </citation>
    <scope>NUCLEOTIDE SEQUENCE [LARGE SCALE GENOMIC DNA]</scope>
    <source>
        <strain evidence="1">AH603</strain>
    </source>
</reference>